<evidence type="ECO:0000259" key="2">
    <source>
        <dbReference type="PROSITE" id="PS50093"/>
    </source>
</evidence>
<dbReference type="GeneID" id="39849474"/>
<dbReference type="Proteomes" id="UP000296706">
    <property type="component" value="Chromosome"/>
</dbReference>
<feature type="domain" description="PKD" evidence="2">
    <location>
        <begin position="465"/>
        <end position="552"/>
    </location>
</feature>
<name>A0A4D6HHK2_9EURY</name>
<dbReference type="SUPFAM" id="SSF49299">
    <property type="entry name" value="PKD domain"/>
    <property type="match status" value="2"/>
</dbReference>
<dbReference type="KEGG" id="hsn:DV733_16405"/>
<dbReference type="PROSITE" id="PS51318">
    <property type="entry name" value="TAT"/>
    <property type="match status" value="1"/>
</dbReference>
<dbReference type="InterPro" id="IPR022409">
    <property type="entry name" value="PKD/Chitinase_dom"/>
</dbReference>
<feature type="compositionally biased region" description="Gly residues" evidence="1">
    <location>
        <begin position="589"/>
        <end position="598"/>
    </location>
</feature>
<dbReference type="InterPro" id="IPR035986">
    <property type="entry name" value="PKD_dom_sf"/>
</dbReference>
<gene>
    <name evidence="3" type="ORF">DV733_16405</name>
</gene>
<dbReference type="InterPro" id="IPR018391">
    <property type="entry name" value="PQQ_b-propeller_rpt"/>
</dbReference>
<dbReference type="InterPro" id="IPR006311">
    <property type="entry name" value="TAT_signal"/>
</dbReference>
<evidence type="ECO:0000313" key="3">
    <source>
        <dbReference type="EMBL" id="QCC52716.1"/>
    </source>
</evidence>
<dbReference type="PANTHER" id="PTHR34512">
    <property type="entry name" value="CELL SURFACE PROTEIN"/>
    <property type="match status" value="1"/>
</dbReference>
<proteinExistence type="predicted"/>
<keyword evidence="4" id="KW-1185">Reference proteome</keyword>
<dbReference type="OrthoDB" id="136681at2157"/>
<dbReference type="PROSITE" id="PS50093">
    <property type="entry name" value="PKD"/>
    <property type="match status" value="1"/>
</dbReference>
<dbReference type="Pfam" id="PF18911">
    <property type="entry name" value="PKD_4"/>
    <property type="match status" value="2"/>
</dbReference>
<feature type="region of interest" description="Disordered" evidence="1">
    <location>
        <begin position="545"/>
        <end position="603"/>
    </location>
</feature>
<feature type="compositionally biased region" description="Acidic residues" evidence="1">
    <location>
        <begin position="699"/>
        <end position="709"/>
    </location>
</feature>
<organism evidence="3 4">
    <name type="scientific">Halapricum salinum</name>
    <dbReference type="NCBI Taxonomy" id="1457250"/>
    <lineage>
        <taxon>Archaea</taxon>
        <taxon>Methanobacteriati</taxon>
        <taxon>Methanobacteriota</taxon>
        <taxon>Stenosarchaea group</taxon>
        <taxon>Halobacteria</taxon>
        <taxon>Halobacteriales</taxon>
        <taxon>Haloarculaceae</taxon>
        <taxon>Halapricum</taxon>
    </lineage>
</organism>
<dbReference type="SUPFAM" id="SSF50998">
    <property type="entry name" value="Quinoprotein alcohol dehydrogenase-like"/>
    <property type="match status" value="2"/>
</dbReference>
<protein>
    <submittedName>
        <fullName evidence="3">PKD domain-containing protein</fullName>
    </submittedName>
</protein>
<feature type="region of interest" description="Disordered" evidence="1">
    <location>
        <begin position="629"/>
        <end position="709"/>
    </location>
</feature>
<dbReference type="SMART" id="SM00564">
    <property type="entry name" value="PQQ"/>
    <property type="match status" value="8"/>
</dbReference>
<dbReference type="InterPro" id="IPR000601">
    <property type="entry name" value="PKD_dom"/>
</dbReference>
<evidence type="ECO:0000313" key="4">
    <source>
        <dbReference type="Proteomes" id="UP000296706"/>
    </source>
</evidence>
<dbReference type="Gene3D" id="2.60.40.10">
    <property type="entry name" value="Immunoglobulins"/>
    <property type="match status" value="2"/>
</dbReference>
<dbReference type="AlphaFoldDB" id="A0A4D6HHK2"/>
<dbReference type="Gene3D" id="2.40.128.630">
    <property type="match status" value="5"/>
</dbReference>
<dbReference type="PANTHER" id="PTHR34512:SF30">
    <property type="entry name" value="OUTER MEMBRANE PROTEIN ASSEMBLY FACTOR BAMB"/>
    <property type="match status" value="1"/>
</dbReference>
<feature type="compositionally biased region" description="Low complexity" evidence="1">
    <location>
        <begin position="547"/>
        <end position="588"/>
    </location>
</feature>
<dbReference type="InterPro" id="IPR013783">
    <property type="entry name" value="Ig-like_fold"/>
</dbReference>
<dbReference type="Pfam" id="PF13360">
    <property type="entry name" value="PQQ_2"/>
    <property type="match status" value="3"/>
</dbReference>
<dbReference type="EMBL" id="CP031310">
    <property type="protein sequence ID" value="QCC52716.1"/>
    <property type="molecule type" value="Genomic_DNA"/>
</dbReference>
<dbReference type="InterPro" id="IPR011047">
    <property type="entry name" value="Quinoprotein_ADH-like_sf"/>
</dbReference>
<dbReference type="InterPro" id="IPR002372">
    <property type="entry name" value="PQQ_rpt_dom"/>
</dbReference>
<accession>A0A4D6HHK2</accession>
<dbReference type="STRING" id="1457250.GCA_000755225_02162"/>
<sequence length="709" mass="73500">MTRELQSTRRRYLAGLGATAVTAGLGLGAGTASGTVAEAGWTQFGYDTANSGHAPGNRGPKLNIEQRWRFRSSGAGSSAAVTEDTVFAGLDDNVYAIATDDGSERWQARWQQTITSAPSVRGDFVYVGAENNIYGLNRADGDTEWVVSTSGRVTAAPAVTSEMVITGSQDGWIYALDRQNGSERWSRKTDLFDSVSAGAAVADGTVYVGDERGFVYAFAATDGSKQWRYRCQGAIENAVSVVDGTVYASDATGRVYALDASDGSEQWVFDSESAGTSSVAVTDEAVYVGSEDGFLYALDVYDGSESWSYQTAGAVHAPAVANGVVYAGSEDGSVYALEADGGDEQWTFDTGGPVESSPAAYDGTVYVQSSDRGLFAIEQSVEAVISFSPEKPAADERIRFDATGSKPSDLIVSYEWEIDGKTLSGETAGYSFSTKGNRDIRLTVEDKFGNVDTAIRTVPVAGIAPTAGFSVSPSNPNPGDTVIFSAGRSSDPDGEIVEYNWVIGTDSYSGLTVPYTFPETGSYYVELTVIDDDGATDSVSSNVRVEAATTPTPTPPDTTTATPTATPTPTETPTTTPSEAALDGPDSGSAGGSTGGSGDSMDEWLQIGTGGLASLLGLAGWLHFDVTGSDEPTDSATGAPRAADGSGVESTDGSAGETESDESAPSESSTETESMDETGGSAGDAATESDRDSSAETTPTDDESPDESA</sequence>
<dbReference type="SMART" id="SM00089">
    <property type="entry name" value="PKD"/>
    <property type="match status" value="2"/>
</dbReference>
<reference evidence="3 4" key="1">
    <citation type="journal article" date="2019" name="Nat. Commun.">
        <title>A new type of DNA phosphorothioation-based antiviral system in archaea.</title>
        <authorList>
            <person name="Xiong L."/>
            <person name="Liu S."/>
            <person name="Chen S."/>
            <person name="Xiao Y."/>
            <person name="Zhu B."/>
            <person name="Gao Y."/>
            <person name="Zhang Y."/>
            <person name="Chen B."/>
            <person name="Luo J."/>
            <person name="Deng Z."/>
            <person name="Chen X."/>
            <person name="Wang L."/>
            <person name="Chen S."/>
        </authorList>
    </citation>
    <scope>NUCLEOTIDE SEQUENCE [LARGE SCALE GENOMIC DNA]</scope>
    <source>
        <strain evidence="3 4">CBA1105</strain>
    </source>
</reference>
<evidence type="ECO:0000256" key="1">
    <source>
        <dbReference type="SAM" id="MobiDB-lite"/>
    </source>
</evidence>
<dbReference type="CDD" id="cd00146">
    <property type="entry name" value="PKD"/>
    <property type="match status" value="1"/>
</dbReference>
<dbReference type="RefSeq" id="WP_049993036.1">
    <property type="nucleotide sequence ID" value="NZ_CP031310.1"/>
</dbReference>